<dbReference type="EMBL" id="KN822036">
    <property type="protein sequence ID" value="KIM63196.1"/>
    <property type="molecule type" value="Genomic_DNA"/>
</dbReference>
<sequence length="56" mass="6842">MRLLMFLSRYQWHTQNIHVQRDRILNTDSLLDPMHEGDTEEVISRLIIYCNPHDYI</sequence>
<evidence type="ECO:0000313" key="1">
    <source>
        <dbReference type="EMBL" id="KIM63196.1"/>
    </source>
</evidence>
<evidence type="ECO:0000313" key="2">
    <source>
        <dbReference type="Proteomes" id="UP000053989"/>
    </source>
</evidence>
<name>A0A0C3E599_9AGAM</name>
<gene>
    <name evidence="1" type="ORF">SCLCIDRAFT_1214304</name>
</gene>
<dbReference type="Proteomes" id="UP000053989">
    <property type="component" value="Unassembled WGS sequence"/>
</dbReference>
<proteinExistence type="predicted"/>
<dbReference type="AlphaFoldDB" id="A0A0C3E599"/>
<reference evidence="1 2" key="1">
    <citation type="submission" date="2014-04" db="EMBL/GenBank/DDBJ databases">
        <authorList>
            <consortium name="DOE Joint Genome Institute"/>
            <person name="Kuo A."/>
            <person name="Kohler A."/>
            <person name="Nagy L.G."/>
            <person name="Floudas D."/>
            <person name="Copeland A."/>
            <person name="Barry K.W."/>
            <person name="Cichocki N."/>
            <person name="Veneault-Fourrey C."/>
            <person name="LaButti K."/>
            <person name="Lindquist E.A."/>
            <person name="Lipzen A."/>
            <person name="Lundell T."/>
            <person name="Morin E."/>
            <person name="Murat C."/>
            <person name="Sun H."/>
            <person name="Tunlid A."/>
            <person name="Henrissat B."/>
            <person name="Grigoriev I.V."/>
            <person name="Hibbett D.S."/>
            <person name="Martin F."/>
            <person name="Nordberg H.P."/>
            <person name="Cantor M.N."/>
            <person name="Hua S.X."/>
        </authorList>
    </citation>
    <scope>NUCLEOTIDE SEQUENCE [LARGE SCALE GENOMIC DNA]</scope>
    <source>
        <strain evidence="1 2">Foug A</strain>
    </source>
</reference>
<dbReference type="InParanoid" id="A0A0C3E599"/>
<keyword evidence="2" id="KW-1185">Reference proteome</keyword>
<reference evidence="2" key="2">
    <citation type="submission" date="2015-01" db="EMBL/GenBank/DDBJ databases">
        <title>Evolutionary Origins and Diversification of the Mycorrhizal Mutualists.</title>
        <authorList>
            <consortium name="DOE Joint Genome Institute"/>
            <consortium name="Mycorrhizal Genomics Consortium"/>
            <person name="Kohler A."/>
            <person name="Kuo A."/>
            <person name="Nagy L.G."/>
            <person name="Floudas D."/>
            <person name="Copeland A."/>
            <person name="Barry K.W."/>
            <person name="Cichocki N."/>
            <person name="Veneault-Fourrey C."/>
            <person name="LaButti K."/>
            <person name="Lindquist E.A."/>
            <person name="Lipzen A."/>
            <person name="Lundell T."/>
            <person name="Morin E."/>
            <person name="Murat C."/>
            <person name="Riley R."/>
            <person name="Ohm R."/>
            <person name="Sun H."/>
            <person name="Tunlid A."/>
            <person name="Henrissat B."/>
            <person name="Grigoriev I.V."/>
            <person name="Hibbett D.S."/>
            <person name="Martin F."/>
        </authorList>
    </citation>
    <scope>NUCLEOTIDE SEQUENCE [LARGE SCALE GENOMIC DNA]</scope>
    <source>
        <strain evidence="2">Foug A</strain>
    </source>
</reference>
<organism evidence="1 2">
    <name type="scientific">Scleroderma citrinum Foug A</name>
    <dbReference type="NCBI Taxonomy" id="1036808"/>
    <lineage>
        <taxon>Eukaryota</taxon>
        <taxon>Fungi</taxon>
        <taxon>Dikarya</taxon>
        <taxon>Basidiomycota</taxon>
        <taxon>Agaricomycotina</taxon>
        <taxon>Agaricomycetes</taxon>
        <taxon>Agaricomycetidae</taxon>
        <taxon>Boletales</taxon>
        <taxon>Sclerodermatineae</taxon>
        <taxon>Sclerodermataceae</taxon>
        <taxon>Scleroderma</taxon>
    </lineage>
</organism>
<dbReference type="HOGENOM" id="CLU_3015528_0_0_1"/>
<protein>
    <submittedName>
        <fullName evidence="1">Uncharacterized protein</fullName>
    </submittedName>
</protein>
<accession>A0A0C3E599</accession>